<accession>A0A8A6RJX2</accession>
<organism evidence="2">
    <name type="scientific">Hymenopteran tombus-related virus</name>
    <dbReference type="NCBI Taxonomy" id="2822555"/>
    <lineage>
        <taxon>Viruses</taxon>
        <taxon>Riboviria</taxon>
        <taxon>Orthornavirae</taxon>
        <taxon>Kitrinoviricota</taxon>
        <taxon>Tolucaviricetes</taxon>
        <taxon>Tolivirales</taxon>
        <taxon>Tombusviridae</taxon>
    </lineage>
</organism>
<evidence type="ECO:0000313" key="2">
    <source>
        <dbReference type="EMBL" id="QTJ63631.1"/>
    </source>
</evidence>
<proteinExistence type="predicted"/>
<protein>
    <submittedName>
        <fullName evidence="2">Uncharacterized protein</fullName>
    </submittedName>
</protein>
<sequence length="331" mass="37490">MEADVNAVNPLGGADVPPVEPQGDAQEVEDIFQDIGNFFEESRLWRRGLRFPRPVRFGIPLIDGVHPAATIPRWLWWERRPGERVIPVPEVRTTSQGTSTTEDAGSDYVSRLSDTKYVIPKLTKIRDIFTTRQATMNNCPFDKELVAFLRTQAMFLKRSDALLIFLKQKAMRYIEEKEIHLTESQRYRLIVSAVTQSLIYTDRERRLNEIARWACNPDFQESRWVTATKYAGYVPTAIILSYVGIKTLRGVSGYLGVGTRTALLKAHGFIISLKQNIETSPISGFSIKRAWSTGLECTITAFATNTGRLLSGIWRRSAQDLIPIIGIQLQI</sequence>
<dbReference type="EMBL" id="MW208793">
    <property type="protein sequence ID" value="QTJ63631.1"/>
    <property type="molecule type" value="Genomic_RNA"/>
</dbReference>
<reference evidence="2" key="1">
    <citation type="submission" date="2020-11" db="EMBL/GenBank/DDBJ databases">
        <authorList>
            <person name="Paraskevopoulou S."/>
            <person name="Kaefer S."/>
            <person name="Zirkel F."/>
            <person name="Donath A."/>
            <person name="Petersen M."/>
            <person name="Liu S."/>
            <person name="Zhou X."/>
            <person name="Drosten C."/>
            <person name="Misof B."/>
            <person name="Junglen S."/>
        </authorList>
    </citation>
    <scope>NUCLEOTIDE SEQUENCE</scope>
    <source>
        <strain evidence="2">OKIAV415</strain>
    </source>
</reference>
<evidence type="ECO:0000256" key="1">
    <source>
        <dbReference type="SAM" id="MobiDB-lite"/>
    </source>
</evidence>
<name>A0A8A6RJX2_9TOMB</name>
<feature type="region of interest" description="Disordered" evidence="1">
    <location>
        <begin position="1"/>
        <end position="22"/>
    </location>
</feature>
<reference evidence="2" key="2">
    <citation type="journal article" date="2021" name="Virus Evol.">
        <title>Viromics of extant insect orders unveil the evolution of the flavi-like superfamily.</title>
        <authorList>
            <person name="Sofia P."/>
            <person name="Simon K."/>
            <person name="Florian Z."/>
            <person name="Alexander D."/>
            <person name="Malte P."/>
            <person name="Shanlin L."/>
            <person name="Xin Z."/>
            <person name="Christian D."/>
            <person name="Bernhard M."/>
            <person name="Sandra J."/>
        </authorList>
    </citation>
    <scope>NUCLEOTIDE SEQUENCE</scope>
    <source>
        <strain evidence="2">OKIAV415</strain>
    </source>
</reference>